<comment type="caution">
    <text evidence="6">The sequence shown here is derived from an EMBL/GenBank/DDBJ whole genome shotgun (WGS) entry which is preliminary data.</text>
</comment>
<evidence type="ECO:0000256" key="3">
    <source>
        <dbReference type="ARBA" id="ARBA00022989"/>
    </source>
</evidence>
<organism evidence="6 7">
    <name type="scientific">Rothia nasimurium</name>
    <dbReference type="NCBI Taxonomy" id="85336"/>
    <lineage>
        <taxon>Bacteria</taxon>
        <taxon>Bacillati</taxon>
        <taxon>Actinomycetota</taxon>
        <taxon>Actinomycetes</taxon>
        <taxon>Micrococcales</taxon>
        <taxon>Micrococcaceae</taxon>
        <taxon>Rothia</taxon>
    </lineage>
</organism>
<accession>A0A1Y1RNN6</accession>
<sequence length="205" mass="22134">MNIANQLFGTYQPLNTPVHRAPLWAKGVFILVLGMYLAVTSHWAFGLVALVLVLALGALAKIPGRTWLQALTSLTWLLVILSVYYLVSGKIVSGADVLLTLLTMIAVSKVLLWSTPLPVLIDGFIWLCAPLKWVGGSPERVGLALALMVRSIPVIMDSWRLIQAAVVARGVKVAQFRLFIPLVIATVAYAHETGDALAARGLDTP</sequence>
<evidence type="ECO:0000313" key="6">
    <source>
        <dbReference type="EMBL" id="ORC15712.1"/>
    </source>
</evidence>
<dbReference type="EMBL" id="LXWF01000042">
    <property type="protein sequence ID" value="ORC15712.1"/>
    <property type="molecule type" value="Genomic_DNA"/>
</dbReference>
<proteinExistence type="predicted"/>
<dbReference type="InterPro" id="IPR003339">
    <property type="entry name" value="ABC/ECF_trnsptr_transmembrane"/>
</dbReference>
<evidence type="ECO:0000313" key="7">
    <source>
        <dbReference type="Proteomes" id="UP000192359"/>
    </source>
</evidence>
<feature type="transmembrane region" description="Helical" evidence="5">
    <location>
        <begin position="66"/>
        <end position="87"/>
    </location>
</feature>
<name>A0A1Y1RNN6_9MICC</name>
<dbReference type="PANTHER" id="PTHR33514">
    <property type="entry name" value="PROTEIN ABCI12, CHLOROPLASTIC"/>
    <property type="match status" value="1"/>
</dbReference>
<evidence type="ECO:0008006" key="8">
    <source>
        <dbReference type="Google" id="ProtNLM"/>
    </source>
</evidence>
<keyword evidence="2 5" id="KW-0812">Transmembrane</keyword>
<dbReference type="CDD" id="cd16914">
    <property type="entry name" value="EcfT"/>
    <property type="match status" value="1"/>
</dbReference>
<feature type="transmembrane region" description="Helical" evidence="5">
    <location>
        <begin position="28"/>
        <end position="60"/>
    </location>
</feature>
<evidence type="ECO:0000256" key="2">
    <source>
        <dbReference type="ARBA" id="ARBA00022692"/>
    </source>
</evidence>
<dbReference type="RefSeq" id="WP_083092800.1">
    <property type="nucleotide sequence ID" value="NZ_LXWF01000042.1"/>
</dbReference>
<dbReference type="Proteomes" id="UP000192359">
    <property type="component" value="Unassembled WGS sequence"/>
</dbReference>
<gene>
    <name evidence="6" type="ORF">A7979_05810</name>
</gene>
<dbReference type="AlphaFoldDB" id="A0A1Y1RNN6"/>
<evidence type="ECO:0000256" key="1">
    <source>
        <dbReference type="ARBA" id="ARBA00004141"/>
    </source>
</evidence>
<keyword evidence="3 5" id="KW-1133">Transmembrane helix</keyword>
<keyword evidence="7" id="KW-1185">Reference proteome</keyword>
<dbReference type="Pfam" id="PF02361">
    <property type="entry name" value="CbiQ"/>
    <property type="match status" value="1"/>
</dbReference>
<protein>
    <recommendedName>
        <fullName evidence="8">Energy-coupling factor transporter transmembrane protein EcfT</fullName>
    </recommendedName>
</protein>
<dbReference type="OrthoDB" id="509049at2"/>
<feature type="transmembrane region" description="Helical" evidence="5">
    <location>
        <begin position="99"/>
        <end position="121"/>
    </location>
</feature>
<keyword evidence="4 5" id="KW-0472">Membrane</keyword>
<evidence type="ECO:0000256" key="4">
    <source>
        <dbReference type="ARBA" id="ARBA00023136"/>
    </source>
</evidence>
<dbReference type="GO" id="GO:0005886">
    <property type="term" value="C:plasma membrane"/>
    <property type="evidence" value="ECO:0007669"/>
    <property type="project" value="TreeGrafter"/>
</dbReference>
<dbReference type="PANTHER" id="PTHR33514:SF13">
    <property type="entry name" value="PROTEIN ABCI12, CHLOROPLASTIC"/>
    <property type="match status" value="1"/>
</dbReference>
<evidence type="ECO:0000256" key="5">
    <source>
        <dbReference type="SAM" id="Phobius"/>
    </source>
</evidence>
<comment type="subcellular location">
    <subcellularLocation>
        <location evidence="1">Membrane</location>
        <topology evidence="1">Multi-pass membrane protein</topology>
    </subcellularLocation>
</comment>
<reference evidence="6 7" key="1">
    <citation type="submission" date="2016-05" db="EMBL/GenBank/DDBJ databases">
        <title>Draft genome sequence of a porcine commensal Rothia nasimurium.</title>
        <authorList>
            <person name="Gaiser R.A."/>
            <person name="Van Baarlen P."/>
            <person name="Wells J.M."/>
        </authorList>
    </citation>
    <scope>NUCLEOTIDE SEQUENCE [LARGE SCALE GENOMIC DNA]</scope>
    <source>
        <strain evidence="6 7">PT-32</strain>
    </source>
</reference>